<dbReference type="RefSeq" id="XP_013204352.1">
    <property type="nucleotide sequence ID" value="XM_013348898.2"/>
</dbReference>
<dbReference type="RefSeq" id="XP_026638536.1">
    <property type="nucleotide sequence ID" value="XM_026782735.1"/>
</dbReference>
<reference evidence="15 16" key="1">
    <citation type="submission" date="2025-05" db="UniProtKB">
        <authorList>
            <consortium name="RefSeq"/>
        </authorList>
    </citation>
    <scope>IDENTIFICATION</scope>
</reference>
<accession>A0ABM1ALW3</accession>
<feature type="transmembrane region" description="Helical" evidence="12">
    <location>
        <begin position="229"/>
        <end position="255"/>
    </location>
</feature>
<dbReference type="Proteomes" id="UP000694915">
    <property type="component" value="Chromosome 15"/>
</dbReference>
<evidence type="ECO:0000313" key="16">
    <source>
        <dbReference type="RefSeq" id="XP_013204352.1"/>
    </source>
</evidence>
<feature type="region of interest" description="Disordered" evidence="13">
    <location>
        <begin position="33"/>
        <end position="64"/>
    </location>
</feature>
<organism evidence="14 17">
    <name type="scientific">Microtus ochrogaster</name>
    <name type="common">Prairie vole</name>
    <dbReference type="NCBI Taxonomy" id="79684"/>
    <lineage>
        <taxon>Eukaryota</taxon>
        <taxon>Metazoa</taxon>
        <taxon>Chordata</taxon>
        <taxon>Craniata</taxon>
        <taxon>Vertebrata</taxon>
        <taxon>Euteleostomi</taxon>
        <taxon>Mammalia</taxon>
        <taxon>Eutheria</taxon>
        <taxon>Euarchontoglires</taxon>
        <taxon>Glires</taxon>
        <taxon>Rodentia</taxon>
        <taxon>Myomorpha</taxon>
        <taxon>Muroidea</taxon>
        <taxon>Cricetidae</taxon>
        <taxon>Arvicolinae</taxon>
        <taxon>Microtus</taxon>
    </lineage>
</organism>
<feature type="transmembrane region" description="Helical" evidence="12">
    <location>
        <begin position="370"/>
        <end position="390"/>
    </location>
</feature>
<protein>
    <recommendedName>
        <fullName evidence="12">Mannosyltransferase</fullName>
        <ecNumber evidence="12">2.4.1.-</ecNumber>
    </recommendedName>
</protein>
<feature type="transmembrane region" description="Helical" evidence="12">
    <location>
        <begin position="155"/>
        <end position="173"/>
    </location>
</feature>
<sequence>MTGKKSSGKPEGFWRTPLIPALGMQRQADLCEFKGNRASSRTAKATQRDPVSKNQKKKKKTKSSGRQPLLFLGLLVTAAAIHLVACPYTKVEESFNLQATHDLLYHQLDLDKYDHHEFPGVVPRTFLGPLLIAVFSSPVVYVLSLLEVSKFYSQLTVRGVLGLGVIFGLWTLQKGVRRQFGATVAAMFCWISATQFHLMFYCTRTLPNVLALAVVLPALTAWLQHQWALFIWLSAFAIIAFRAELCMLLGLMLLLTLYQRRLSVARLLQHAVPAGILCLGLTVAVDSYFWRYLVWPEGKVLWYNTVLNKSSNWGTSPLLWYFYSALPRGLGCSLLFIPLGAVDKRTHALALPSLGFVALYSLLPHKELRFIIYTFPALNIMAARGCTYVLNNYKKSWLYKMGALFVIGHIVVNVAYSATSLYVSHFNYPGGVAMQQLHELVPPQTDVHLHIDVAAAQTGVSRFLQVNDDWRYDKREDVHPGAKRMLDYTHILMEAAPGHLALYRDTHRVLASIEGTTGVSLTPMKLPPFDVNLQTKLVLLERLRRPA</sequence>
<evidence type="ECO:0000313" key="15">
    <source>
        <dbReference type="RefSeq" id="XP_013204351.1"/>
    </source>
</evidence>
<feature type="transmembrane region" description="Helical" evidence="12">
    <location>
        <begin position="205"/>
        <end position="223"/>
    </location>
</feature>
<feature type="transmembrane region" description="Helical" evidence="12">
    <location>
        <begin position="318"/>
        <end position="339"/>
    </location>
</feature>
<evidence type="ECO:0000256" key="7">
    <source>
        <dbReference type="ARBA" id="ARBA00022824"/>
    </source>
</evidence>
<evidence type="ECO:0000256" key="2">
    <source>
        <dbReference type="ARBA" id="ARBA00004922"/>
    </source>
</evidence>
<keyword evidence="9 12" id="KW-0472">Membrane</keyword>
<dbReference type="PANTHER" id="PTHR22760">
    <property type="entry name" value="GLYCOSYLTRANSFERASE"/>
    <property type="match status" value="1"/>
</dbReference>
<dbReference type="GeneID" id="102000156"/>
<comment type="similarity">
    <text evidence="3 12">Belongs to the glycosyltransferase 22 family.</text>
</comment>
<feature type="transmembrane region" description="Helical" evidence="12">
    <location>
        <begin position="179"/>
        <end position="198"/>
    </location>
</feature>
<name>A0ABM1ALW3_MICOH</name>
<evidence type="ECO:0000256" key="4">
    <source>
        <dbReference type="ARBA" id="ARBA00022676"/>
    </source>
</evidence>
<comment type="catalytic activity">
    <reaction evidence="11">
        <text>an alpha-D-Man-(1-&gt;2)-alpha-D-Man-(1-&gt;2)-alpha-D-Man-(1-&gt;3)-[alpha-D-Man-(1-&gt;2)-alpha-D-Man-(1-&gt;3)-alpha-D-Man-(1-&gt;6)]-beta-D-Man-(1-&gt;4)-beta-D-GlcNAc-(1-&gt;4)-alpha-D-GlcNAc-diphospho-di-trans,poly-cis-dolichol + a di-trans,poly-cis-dolichyl beta-D-mannosyl phosphate = an alpha-D-Man-(1-&gt;2)-alpha-D-Man-(1-&gt;2)-alpha-D-Man-(1-&gt;3)-[alpha-D-Man-(1-&gt;2)-alpha-D-Man-(1-&gt;3)-[alpha-D-Man-(1-&gt;6)]-alpha-D-Man-(1-&gt;6)]-beta-D-Man-(1-&gt;4)-beta-D-GlcNAc-(1-&gt;4)-alpha-D-GlcNAc-diphospho-di-trans,poly-cis-dolichol + a di-trans,poly-cis-dolichyl phosphate + H(+)</text>
        <dbReference type="Rhea" id="RHEA:29535"/>
        <dbReference type="Rhea" id="RHEA-COMP:19498"/>
        <dbReference type="Rhea" id="RHEA-COMP:19501"/>
        <dbReference type="Rhea" id="RHEA-COMP:19518"/>
        <dbReference type="Rhea" id="RHEA-COMP:19519"/>
        <dbReference type="ChEBI" id="CHEBI:15378"/>
        <dbReference type="ChEBI" id="CHEBI:57683"/>
        <dbReference type="ChEBI" id="CHEBI:58211"/>
        <dbReference type="ChEBI" id="CHEBI:132517"/>
        <dbReference type="ChEBI" id="CHEBI:132519"/>
        <dbReference type="EC" id="2.4.1.260"/>
    </reaction>
    <physiologicalReaction direction="left-to-right" evidence="11">
        <dbReference type="Rhea" id="RHEA:29536"/>
    </physiologicalReaction>
</comment>
<feature type="transmembrane region" description="Helical" evidence="12">
    <location>
        <begin position="346"/>
        <end position="364"/>
    </location>
</feature>
<comment type="function">
    <text evidence="10">Mannosyltransferase that operates in the biosynthetic pathway of dolichol-linked oligosaccharides, the glycan precursors employed in protein asparagine (N)-glycosylation. The assembly of dolichol-linked oligosaccharides begins on the cytosolic side of the endoplasmic reticulum membrane and finishes in its lumen. The sequential addition of sugars to dolichol pyrophosphate produces dolichol-linked oligosaccharides containing fourteen sugars, including two GlcNAcs, nine mannoses and three glucoses. Once assembled, the oligosaccharide is transferred from the lipid to nascent proteins by oligosaccharyltransferases. In the lumen of the endoplasmic reticulum, adds the eighth mannose residue in an alpha-1,6 linkage onto Man(7)GlcNAc(2)-PP-dolichol to produce Man(8)GlcNAc(2)-PP-dolichol.</text>
</comment>
<evidence type="ECO:0000256" key="1">
    <source>
        <dbReference type="ARBA" id="ARBA00004477"/>
    </source>
</evidence>
<evidence type="ECO:0000256" key="8">
    <source>
        <dbReference type="ARBA" id="ARBA00022989"/>
    </source>
</evidence>
<evidence type="ECO:0000256" key="10">
    <source>
        <dbReference type="ARBA" id="ARBA00044721"/>
    </source>
</evidence>
<keyword evidence="5" id="KW-0808">Transferase</keyword>
<comment type="subcellular location">
    <subcellularLocation>
        <location evidence="1 12">Endoplasmic reticulum membrane</location>
        <topology evidence="1 12">Multi-pass membrane protein</topology>
    </subcellularLocation>
</comment>
<gene>
    <name evidence="15 16 17 18 19" type="primary">Alg12</name>
</gene>
<evidence type="ECO:0000313" key="19">
    <source>
        <dbReference type="RefSeq" id="XP_026638537.1"/>
    </source>
</evidence>
<feature type="transmembrane region" description="Helical" evidence="12">
    <location>
        <begin position="126"/>
        <end position="143"/>
    </location>
</feature>
<dbReference type="PANTHER" id="PTHR22760:SF1">
    <property type="entry name" value="DOL-P-MAN:MAN(7)GLCNAC(2)-PP-DOL ALPHA-1,6-MANNOSYLTRANSFERASE"/>
    <property type="match status" value="1"/>
</dbReference>
<dbReference type="RefSeq" id="XP_013204353.1">
    <property type="nucleotide sequence ID" value="XM_013348899.1"/>
</dbReference>
<keyword evidence="8 12" id="KW-1133">Transmembrane helix</keyword>
<evidence type="ECO:0000256" key="6">
    <source>
        <dbReference type="ARBA" id="ARBA00022692"/>
    </source>
</evidence>
<feature type="transmembrane region" description="Helical" evidence="12">
    <location>
        <begin position="267"/>
        <end position="290"/>
    </location>
</feature>
<comment type="pathway">
    <text evidence="2">Protein modification; protein glycosylation.</text>
</comment>
<evidence type="ECO:0000256" key="12">
    <source>
        <dbReference type="RuleBase" id="RU363075"/>
    </source>
</evidence>
<feature type="transmembrane region" description="Helical" evidence="12">
    <location>
        <begin position="397"/>
        <end position="416"/>
    </location>
</feature>
<keyword evidence="6 12" id="KW-0812">Transmembrane</keyword>
<evidence type="ECO:0000256" key="5">
    <source>
        <dbReference type="ARBA" id="ARBA00022679"/>
    </source>
</evidence>
<feature type="region of interest" description="Disordered" evidence="13">
    <location>
        <begin position="1"/>
        <end position="20"/>
    </location>
</feature>
<evidence type="ECO:0000313" key="17">
    <source>
        <dbReference type="RefSeq" id="XP_013204353.1"/>
    </source>
</evidence>
<dbReference type="Pfam" id="PF03901">
    <property type="entry name" value="Glyco_transf_22"/>
    <property type="match status" value="1"/>
</dbReference>
<keyword evidence="14" id="KW-1185">Reference proteome</keyword>
<evidence type="ECO:0000313" key="14">
    <source>
        <dbReference type="Proteomes" id="UP000694915"/>
    </source>
</evidence>
<keyword evidence="7 12" id="KW-0256">Endoplasmic reticulum</keyword>
<evidence type="ECO:0000256" key="9">
    <source>
        <dbReference type="ARBA" id="ARBA00023136"/>
    </source>
</evidence>
<evidence type="ECO:0000256" key="11">
    <source>
        <dbReference type="ARBA" id="ARBA00048899"/>
    </source>
</evidence>
<dbReference type="RefSeq" id="XP_013204351.1">
    <property type="nucleotide sequence ID" value="XM_013348897.2"/>
</dbReference>
<evidence type="ECO:0000313" key="18">
    <source>
        <dbReference type="RefSeq" id="XP_026638536.1"/>
    </source>
</evidence>
<feature type="transmembrane region" description="Helical" evidence="12">
    <location>
        <begin position="68"/>
        <end position="85"/>
    </location>
</feature>
<evidence type="ECO:0000256" key="3">
    <source>
        <dbReference type="ARBA" id="ARBA00007063"/>
    </source>
</evidence>
<dbReference type="InterPro" id="IPR005599">
    <property type="entry name" value="GPI_mannosylTrfase"/>
</dbReference>
<evidence type="ECO:0000256" key="13">
    <source>
        <dbReference type="SAM" id="MobiDB-lite"/>
    </source>
</evidence>
<proteinExistence type="inferred from homology"/>
<keyword evidence="4 12" id="KW-0328">Glycosyltransferase</keyword>
<feature type="compositionally biased region" description="Basic residues" evidence="13">
    <location>
        <begin position="54"/>
        <end position="63"/>
    </location>
</feature>
<dbReference type="RefSeq" id="XP_026638537.1">
    <property type="nucleotide sequence ID" value="XM_026782736.1"/>
</dbReference>
<dbReference type="EC" id="2.4.1.-" evidence="12"/>